<feature type="transmembrane region" description="Helical" evidence="1">
    <location>
        <begin position="387"/>
        <end position="404"/>
    </location>
</feature>
<feature type="transmembrane region" description="Helical" evidence="1">
    <location>
        <begin position="322"/>
        <end position="343"/>
    </location>
</feature>
<evidence type="ECO:0008006" key="4">
    <source>
        <dbReference type="Google" id="ProtNLM"/>
    </source>
</evidence>
<organism evidence="2 3">
    <name type="scientific">Pontibacter indicus</name>
    <dbReference type="NCBI Taxonomy" id="1317125"/>
    <lineage>
        <taxon>Bacteria</taxon>
        <taxon>Pseudomonadati</taxon>
        <taxon>Bacteroidota</taxon>
        <taxon>Cytophagia</taxon>
        <taxon>Cytophagales</taxon>
        <taxon>Hymenobacteraceae</taxon>
        <taxon>Pontibacter</taxon>
    </lineage>
</organism>
<feature type="transmembrane region" description="Helical" evidence="1">
    <location>
        <begin position="57"/>
        <end position="78"/>
    </location>
</feature>
<accession>A0A1R3X405</accession>
<dbReference type="RefSeq" id="WP_076667124.1">
    <property type="nucleotide sequence ID" value="NZ_FTPP01000001.1"/>
</dbReference>
<reference evidence="3" key="1">
    <citation type="submission" date="2017-01" db="EMBL/GenBank/DDBJ databases">
        <authorList>
            <person name="Varghese N."/>
            <person name="Submissions S."/>
        </authorList>
    </citation>
    <scope>NUCLEOTIDE SEQUENCE [LARGE SCALE GENOMIC DNA]</scope>
    <source>
        <strain evidence="3">LP100</strain>
    </source>
</reference>
<feature type="transmembrane region" description="Helical" evidence="1">
    <location>
        <begin position="153"/>
        <end position="176"/>
    </location>
</feature>
<keyword evidence="1" id="KW-0812">Transmembrane</keyword>
<keyword evidence="3" id="KW-1185">Reference proteome</keyword>
<evidence type="ECO:0000313" key="3">
    <source>
        <dbReference type="Proteomes" id="UP000187181"/>
    </source>
</evidence>
<feature type="transmembrane region" description="Helical" evidence="1">
    <location>
        <begin position="228"/>
        <end position="249"/>
    </location>
</feature>
<gene>
    <name evidence="2" type="ORF">SAMN05444128_1532</name>
</gene>
<feature type="transmembrane region" description="Helical" evidence="1">
    <location>
        <begin position="197"/>
        <end position="222"/>
    </location>
</feature>
<sequence length="452" mass="51459">MIPAQKHIATYTLLGISALVYLALGYATPRENFTQLLLLTMLAFGIYAYVTNLKMNVWLGIGAGLFFRLLFLLAIPALSDDYFRFVWDGRLLLVGENPFLYLPSQFVGEKAMAIPGLTAELFVQLNSPHYYSLYPPVLQGVFWLAAVLSPESLTGSILVMRVIILAAETGSILLLLRLLRRMALPDRYVHIYALNPLVILELTGNLHMEALLIFFLLLFLYQLHYQRYLVAAVPFALAIASKLLPLMFLPFVWRKLGLKRFLGFGAVVAVVVLLLFWPLLSVEVLRNIWQSLDLYFQRFEFNASVYYLLRWLGFQLTGYNQIAVIGPLLSLATLFVILSMAAVKRLGSVRRLAGYMAAALTVYLLLATTVHPWYITTLVALTTLSQFRYAIVWSCLAIFSYYAYRTSAYTENLWLVALEYTLVGIWLVAELYLYRQQKKHANLPRQSLVQTQ</sequence>
<dbReference type="EMBL" id="FTPP01000001">
    <property type="protein sequence ID" value="SIT85390.1"/>
    <property type="molecule type" value="Genomic_DNA"/>
</dbReference>
<proteinExistence type="predicted"/>
<feature type="transmembrane region" description="Helical" evidence="1">
    <location>
        <begin position="7"/>
        <end position="27"/>
    </location>
</feature>
<evidence type="ECO:0000256" key="1">
    <source>
        <dbReference type="SAM" id="Phobius"/>
    </source>
</evidence>
<feature type="transmembrane region" description="Helical" evidence="1">
    <location>
        <begin position="355"/>
        <end position="375"/>
    </location>
</feature>
<dbReference type="OrthoDB" id="1491846at2"/>
<feature type="transmembrane region" description="Helical" evidence="1">
    <location>
        <begin position="33"/>
        <end position="50"/>
    </location>
</feature>
<keyword evidence="1" id="KW-1133">Transmembrane helix</keyword>
<feature type="transmembrane region" description="Helical" evidence="1">
    <location>
        <begin position="413"/>
        <end position="434"/>
    </location>
</feature>
<dbReference type="Pfam" id="PF26314">
    <property type="entry name" value="MptA_B_family"/>
    <property type="match status" value="1"/>
</dbReference>
<evidence type="ECO:0000313" key="2">
    <source>
        <dbReference type="EMBL" id="SIT85390.1"/>
    </source>
</evidence>
<feature type="transmembrane region" description="Helical" evidence="1">
    <location>
        <begin position="261"/>
        <end position="280"/>
    </location>
</feature>
<keyword evidence="1" id="KW-0472">Membrane</keyword>
<dbReference type="AlphaFoldDB" id="A0A1R3X405"/>
<name>A0A1R3X405_9BACT</name>
<protein>
    <recommendedName>
        <fullName evidence="4">DUF2029 domain-containing protein</fullName>
    </recommendedName>
</protein>
<dbReference type="Proteomes" id="UP000187181">
    <property type="component" value="Unassembled WGS sequence"/>
</dbReference>
<dbReference type="STRING" id="1317125.SAMN05444128_1532"/>